<name>A0A833QM81_9POAL</name>
<protein>
    <submittedName>
        <fullName evidence="1">Uncharacterized protein</fullName>
    </submittedName>
</protein>
<proteinExistence type="predicted"/>
<reference evidence="1" key="1">
    <citation type="submission" date="2020-01" db="EMBL/GenBank/DDBJ databases">
        <title>Genome sequence of Kobresia littledalei, the first chromosome-level genome in the family Cyperaceae.</title>
        <authorList>
            <person name="Qu G."/>
        </authorList>
    </citation>
    <scope>NUCLEOTIDE SEQUENCE</scope>
    <source>
        <strain evidence="1">C.B.Clarke</strain>
        <tissue evidence="1">Leaf</tissue>
    </source>
</reference>
<dbReference type="EMBL" id="SWLB01000015">
    <property type="protein sequence ID" value="KAF3329050.1"/>
    <property type="molecule type" value="Genomic_DNA"/>
</dbReference>
<gene>
    <name evidence="1" type="ORF">FCM35_KLT06128</name>
</gene>
<evidence type="ECO:0000313" key="1">
    <source>
        <dbReference type="EMBL" id="KAF3329050.1"/>
    </source>
</evidence>
<keyword evidence="2" id="KW-1185">Reference proteome</keyword>
<organism evidence="1 2">
    <name type="scientific">Carex littledalei</name>
    <dbReference type="NCBI Taxonomy" id="544730"/>
    <lineage>
        <taxon>Eukaryota</taxon>
        <taxon>Viridiplantae</taxon>
        <taxon>Streptophyta</taxon>
        <taxon>Embryophyta</taxon>
        <taxon>Tracheophyta</taxon>
        <taxon>Spermatophyta</taxon>
        <taxon>Magnoliopsida</taxon>
        <taxon>Liliopsida</taxon>
        <taxon>Poales</taxon>
        <taxon>Cyperaceae</taxon>
        <taxon>Cyperoideae</taxon>
        <taxon>Cariceae</taxon>
        <taxon>Carex</taxon>
        <taxon>Carex subgen. Euthyceras</taxon>
    </lineage>
</organism>
<dbReference type="AlphaFoldDB" id="A0A833QM81"/>
<evidence type="ECO:0000313" key="2">
    <source>
        <dbReference type="Proteomes" id="UP000623129"/>
    </source>
</evidence>
<sequence>MEPLRLLFERSRDSREVQLISPSMVPVSAFPARKRLRKLELLGQRFLEISPCSKLLESTRNSRFVRWVVEMLSGPDSWLLDTSKICSWCNRFNSSGPSVASSHLTGEVLYRSTGNRRGQGFEDRCSCRELAFRKRPSSGGMKPESEFE</sequence>
<comment type="caution">
    <text evidence="1">The sequence shown here is derived from an EMBL/GenBank/DDBJ whole genome shotgun (WGS) entry which is preliminary data.</text>
</comment>
<accession>A0A833QM81</accession>
<dbReference type="Proteomes" id="UP000623129">
    <property type="component" value="Unassembled WGS sequence"/>
</dbReference>